<feature type="region of interest" description="Disordered" evidence="1">
    <location>
        <begin position="445"/>
        <end position="497"/>
    </location>
</feature>
<proteinExistence type="predicted"/>
<evidence type="ECO:0000313" key="4">
    <source>
        <dbReference type="Proteomes" id="UP001140502"/>
    </source>
</evidence>
<evidence type="ECO:0000259" key="2">
    <source>
        <dbReference type="SMART" id="SM00355"/>
    </source>
</evidence>
<keyword evidence="4" id="KW-1185">Reference proteome</keyword>
<feature type="domain" description="C2H2-type" evidence="2">
    <location>
        <begin position="269"/>
        <end position="295"/>
    </location>
</feature>
<dbReference type="PANTHER" id="PTHR35391:SF5">
    <property type="entry name" value="DUF6590 DOMAIN-CONTAINING PROTEIN"/>
    <property type="match status" value="1"/>
</dbReference>
<name>A0A9W8WM63_9HYPO</name>
<organism evidence="3 4">
    <name type="scientific">Fusarium piperis</name>
    <dbReference type="NCBI Taxonomy" id="1435070"/>
    <lineage>
        <taxon>Eukaryota</taxon>
        <taxon>Fungi</taxon>
        <taxon>Dikarya</taxon>
        <taxon>Ascomycota</taxon>
        <taxon>Pezizomycotina</taxon>
        <taxon>Sordariomycetes</taxon>
        <taxon>Hypocreomycetidae</taxon>
        <taxon>Hypocreales</taxon>
        <taxon>Nectriaceae</taxon>
        <taxon>Fusarium</taxon>
        <taxon>Fusarium solani species complex</taxon>
    </lineage>
</organism>
<accession>A0A9W8WM63</accession>
<gene>
    <name evidence="3" type="ORF">N0V84_000883</name>
</gene>
<evidence type="ECO:0000313" key="3">
    <source>
        <dbReference type="EMBL" id="KAJ4328692.1"/>
    </source>
</evidence>
<feature type="domain" description="C2H2-type" evidence="2">
    <location>
        <begin position="236"/>
        <end position="265"/>
    </location>
</feature>
<dbReference type="SMART" id="SM00355">
    <property type="entry name" value="ZnF_C2H2"/>
    <property type="match status" value="3"/>
</dbReference>
<protein>
    <recommendedName>
        <fullName evidence="2">C2H2-type domain-containing protein</fullName>
    </recommendedName>
</protein>
<feature type="domain" description="C2H2-type" evidence="2">
    <location>
        <begin position="319"/>
        <end position="342"/>
    </location>
</feature>
<dbReference type="Proteomes" id="UP001140502">
    <property type="component" value="Unassembled WGS sequence"/>
</dbReference>
<feature type="region of interest" description="Disordered" evidence="1">
    <location>
        <begin position="163"/>
        <end position="215"/>
    </location>
</feature>
<feature type="compositionally biased region" description="Pro residues" evidence="1">
    <location>
        <begin position="452"/>
        <end position="463"/>
    </location>
</feature>
<dbReference type="PANTHER" id="PTHR35391">
    <property type="entry name" value="C2H2-TYPE DOMAIN-CONTAINING PROTEIN-RELATED"/>
    <property type="match status" value="1"/>
</dbReference>
<dbReference type="InterPro" id="IPR013087">
    <property type="entry name" value="Znf_C2H2_type"/>
</dbReference>
<evidence type="ECO:0000256" key="1">
    <source>
        <dbReference type="SAM" id="MobiDB-lite"/>
    </source>
</evidence>
<dbReference type="EMBL" id="JAPEUR010000008">
    <property type="protein sequence ID" value="KAJ4328692.1"/>
    <property type="molecule type" value="Genomic_DNA"/>
</dbReference>
<sequence length="497" mass="55571">METRLADVRLWADGVGAIADGRASLDWRFHSREQDLLLVKTILIMLADFVEDYATLLAEEQPADDALERIDSTIENLALIGVAIRRTGKASRRRRADTRFDPEDYEELRQHLECVILLRPSKSGLPDQLNPSTLTMVQKRLIEANLKRRHRFVIAQKRFRKVEGASRQRRNASVSQDDTTSKGGGKEADPQSNKASGARRNQGDGQQAPTTKGGLTAASTAEGTLQQHIVEDLLPYTCMVEDCPTPHTAVFSTRKEWEAHAKTDHRAQWRCPLCEEENFVVESKDEIVHHFSTEHQDDLKELTLETLLPWSEAQSMGISSCPVCSSYGREDSPEIIDHVLKHVYEFSLRALPWTKPITHDLTTPIGTFRVPSDEGLAERLLEWVDEAEGHTAHEFQLSAVEADNYGTDILGGIEDTGYVPDDEYFDAESAAKSSRPQLADSELFDDFFGPYEIPPPAPDPPRLLDPDDFTDVPFPLPSSSNRGDESDDDIQAVGILA</sequence>
<dbReference type="AlphaFoldDB" id="A0A9W8WM63"/>
<comment type="caution">
    <text evidence="3">The sequence shown here is derived from an EMBL/GenBank/DDBJ whole genome shotgun (WGS) entry which is preliminary data.</text>
</comment>
<reference evidence="3" key="1">
    <citation type="submission" date="2022-10" db="EMBL/GenBank/DDBJ databases">
        <title>Tapping the CABI collections for fungal endophytes: first genome assemblies for Collariella, Neodidymelliopsis, Ascochyta clinopodiicola, Didymella pomorum, Didymosphaeria variabile, Neocosmospora piperis and Neocucurbitaria cava.</title>
        <authorList>
            <person name="Hill R."/>
        </authorList>
    </citation>
    <scope>NUCLEOTIDE SEQUENCE</scope>
    <source>
        <strain evidence="3">IMI 366586</strain>
    </source>
</reference>
<dbReference type="OrthoDB" id="20872at2759"/>